<organism evidence="1 2">
    <name type="scientific">Umezawaea tangerina</name>
    <dbReference type="NCBI Taxonomy" id="84725"/>
    <lineage>
        <taxon>Bacteria</taxon>
        <taxon>Bacillati</taxon>
        <taxon>Actinomycetota</taxon>
        <taxon>Actinomycetes</taxon>
        <taxon>Pseudonocardiales</taxon>
        <taxon>Pseudonocardiaceae</taxon>
        <taxon>Umezawaea</taxon>
    </lineage>
</organism>
<dbReference type="Proteomes" id="UP000239494">
    <property type="component" value="Unassembled WGS sequence"/>
</dbReference>
<gene>
    <name evidence="1" type="ORF">CLV43_111201</name>
</gene>
<dbReference type="Pfam" id="PF21274">
    <property type="entry name" value="Rng_hyd_C"/>
    <property type="match status" value="1"/>
</dbReference>
<dbReference type="AlphaFoldDB" id="A0A2T0STT7"/>
<keyword evidence="2" id="KW-1185">Reference proteome</keyword>
<dbReference type="EMBL" id="PVTF01000011">
    <property type="protein sequence ID" value="PRY36829.1"/>
    <property type="molecule type" value="Genomic_DNA"/>
</dbReference>
<sequence length="84" mass="8693">MDLAGPGLTVLTGADVLPWNEKARGLDLIVVAVTDPDRLVDVELPADGAPLPRPDAIVAWHSGSGVPLEEAVAHVLDKAPALRA</sequence>
<proteinExistence type="predicted"/>
<name>A0A2T0STT7_9PSEU</name>
<evidence type="ECO:0000313" key="2">
    <source>
        <dbReference type="Proteomes" id="UP000239494"/>
    </source>
</evidence>
<evidence type="ECO:0000313" key="1">
    <source>
        <dbReference type="EMBL" id="PRY36829.1"/>
    </source>
</evidence>
<dbReference type="Gene3D" id="3.40.30.120">
    <property type="match status" value="1"/>
</dbReference>
<accession>A0A2T0STT7</accession>
<reference evidence="1 2" key="1">
    <citation type="submission" date="2018-03" db="EMBL/GenBank/DDBJ databases">
        <title>Genomic Encyclopedia of Archaeal and Bacterial Type Strains, Phase II (KMG-II): from individual species to whole genera.</title>
        <authorList>
            <person name="Goeker M."/>
        </authorList>
    </citation>
    <scope>NUCLEOTIDE SEQUENCE [LARGE SCALE GENOMIC DNA]</scope>
    <source>
        <strain evidence="1 2">DSM 44720</strain>
    </source>
</reference>
<protein>
    <submittedName>
        <fullName evidence="1">Uncharacterized protein</fullName>
    </submittedName>
</protein>
<comment type="caution">
    <text evidence="1">The sequence shown here is derived from an EMBL/GenBank/DDBJ whole genome shotgun (WGS) entry which is preliminary data.</text>
</comment>